<feature type="binding site" evidence="2">
    <location>
        <position position="104"/>
    </location>
    <ligand>
        <name>Mn(2+)</name>
        <dbReference type="ChEBI" id="CHEBI:29035"/>
        <label>2</label>
    </ligand>
</feature>
<feature type="binding site" evidence="2">
    <location>
        <position position="140"/>
    </location>
    <ligand>
        <name>Mn(2+)</name>
        <dbReference type="ChEBI" id="CHEBI:29035"/>
        <label>2</label>
    </ligand>
</feature>
<dbReference type="NCBIfam" id="TIGR01891">
    <property type="entry name" value="amidohydrolases"/>
    <property type="match status" value="1"/>
</dbReference>
<evidence type="ECO:0000256" key="1">
    <source>
        <dbReference type="ARBA" id="ARBA00022801"/>
    </source>
</evidence>
<dbReference type="EMBL" id="CP033898">
    <property type="protein sequence ID" value="AZA08975.1"/>
    <property type="molecule type" value="Genomic_DNA"/>
</dbReference>
<dbReference type="Gene3D" id="3.40.630.10">
    <property type="entry name" value="Zn peptidases"/>
    <property type="match status" value="1"/>
</dbReference>
<name>A0A3G6ITE3_9CORY</name>
<dbReference type="SUPFAM" id="SSF55031">
    <property type="entry name" value="Bacterial exopeptidase dimerisation domain"/>
    <property type="match status" value="1"/>
</dbReference>
<dbReference type="PANTHER" id="PTHR11014:SF63">
    <property type="entry name" value="METALLOPEPTIDASE, PUTATIVE (AFU_ORTHOLOGUE AFUA_6G09600)-RELATED"/>
    <property type="match status" value="1"/>
</dbReference>
<dbReference type="GO" id="GO:0046872">
    <property type="term" value="F:metal ion binding"/>
    <property type="evidence" value="ECO:0007669"/>
    <property type="project" value="UniProtKB-KW"/>
</dbReference>
<feature type="binding site" evidence="2">
    <location>
        <position position="106"/>
    </location>
    <ligand>
        <name>Mn(2+)</name>
        <dbReference type="ChEBI" id="CHEBI:29035"/>
        <label>2</label>
    </ligand>
</feature>
<dbReference type="FunFam" id="3.30.70.360:FF:000001">
    <property type="entry name" value="N-acetyldiaminopimelate deacetylase"/>
    <property type="match status" value="1"/>
</dbReference>
<dbReference type="InterPro" id="IPR011650">
    <property type="entry name" value="Peptidase_M20_dimer"/>
</dbReference>
<evidence type="ECO:0000313" key="4">
    <source>
        <dbReference type="EMBL" id="AZA08975.1"/>
    </source>
</evidence>
<accession>A0A3G6ITE3</accession>
<organism evidence="4 5">
    <name type="scientific">Corynebacterium pseudopelargi</name>
    <dbReference type="NCBI Taxonomy" id="2080757"/>
    <lineage>
        <taxon>Bacteria</taxon>
        <taxon>Bacillati</taxon>
        <taxon>Actinomycetota</taxon>
        <taxon>Actinomycetes</taxon>
        <taxon>Mycobacteriales</taxon>
        <taxon>Corynebacteriaceae</taxon>
        <taxon>Corynebacterium</taxon>
    </lineage>
</organism>
<dbReference type="GO" id="GO:0019877">
    <property type="term" value="P:diaminopimelate biosynthetic process"/>
    <property type="evidence" value="ECO:0007669"/>
    <property type="project" value="UniProtKB-ARBA"/>
</dbReference>
<dbReference type="SUPFAM" id="SSF53187">
    <property type="entry name" value="Zn-dependent exopeptidases"/>
    <property type="match status" value="1"/>
</dbReference>
<dbReference type="GO" id="GO:0050118">
    <property type="term" value="F:N-acetyldiaminopimelate deacetylase activity"/>
    <property type="evidence" value="ECO:0007669"/>
    <property type="project" value="UniProtKB-ARBA"/>
</dbReference>
<feature type="binding site" evidence="2">
    <location>
        <position position="167"/>
    </location>
    <ligand>
        <name>Mn(2+)</name>
        <dbReference type="ChEBI" id="CHEBI:29035"/>
        <label>2</label>
    </ligand>
</feature>
<dbReference type="InterPro" id="IPR017439">
    <property type="entry name" value="Amidohydrolase"/>
</dbReference>
<dbReference type="PANTHER" id="PTHR11014">
    <property type="entry name" value="PEPTIDASE M20 FAMILY MEMBER"/>
    <property type="match status" value="1"/>
</dbReference>
<keyword evidence="2" id="KW-0464">Manganese</keyword>
<dbReference type="AlphaFoldDB" id="A0A3G6ITE3"/>
<evidence type="ECO:0000259" key="3">
    <source>
        <dbReference type="Pfam" id="PF07687"/>
    </source>
</evidence>
<comment type="cofactor">
    <cofactor evidence="2">
        <name>Mn(2+)</name>
        <dbReference type="ChEBI" id="CHEBI:29035"/>
    </cofactor>
    <text evidence="2">The Mn(2+) ion enhances activity.</text>
</comment>
<dbReference type="Pfam" id="PF07687">
    <property type="entry name" value="M20_dimer"/>
    <property type="match status" value="1"/>
</dbReference>
<evidence type="ECO:0000313" key="5">
    <source>
        <dbReference type="Proteomes" id="UP000271426"/>
    </source>
</evidence>
<dbReference type="KEGG" id="cpso:CPPEL_04240"/>
<reference evidence="4 5" key="1">
    <citation type="submission" date="2018-11" db="EMBL/GenBank/DDBJ databases">
        <authorList>
            <person name="Kleinhagauer T."/>
            <person name="Glaeser S.P."/>
            <person name="Spergser J."/>
            <person name="Ruckert C."/>
            <person name="Kaempfer P."/>
            <person name="Busse H.-J."/>
        </authorList>
    </citation>
    <scope>NUCLEOTIDE SEQUENCE [LARGE SCALE GENOMIC DNA]</scope>
    <source>
        <strain evidence="4 5">812CH</strain>
    </source>
</reference>
<dbReference type="PIRSF" id="PIRSF005962">
    <property type="entry name" value="Pept_M20D_amidohydro"/>
    <property type="match status" value="1"/>
</dbReference>
<dbReference type="InterPro" id="IPR002933">
    <property type="entry name" value="Peptidase_M20"/>
</dbReference>
<keyword evidence="2" id="KW-0479">Metal-binding</keyword>
<dbReference type="Proteomes" id="UP000271426">
    <property type="component" value="Chromosome"/>
</dbReference>
<dbReference type="Pfam" id="PF01546">
    <property type="entry name" value="Peptidase_M20"/>
    <property type="match status" value="1"/>
</dbReference>
<dbReference type="InterPro" id="IPR036264">
    <property type="entry name" value="Bact_exopeptidase_dim_dom"/>
</dbReference>
<sequence length="409" mass="44075">MSNSITRMLSGYKNQPWQFEFYTSMHRAPELSGEERLTAQKILRALEAFDCEVISPIGGYGIVAVMRNGEGPNVLMRADFDALPVTEDSGAPYASQIKGKMHACGHDMHTTALLSALSLFDEHRDLWSGTYIALFQPSEENGAGAQIMVADGLSAKIPTPTVCLGQHIVAGPAGRVLSMPGAAAAACDSIEIIIKGKSAHGSMPHNSIDPTYAAAMVVVRLQGIVGREIAPSDFAVISVGTLESGHTNNTIPGSARIVVNCRTYSEEVKARLYAAIERVVRGECSASGCHPPTFRYFAHGPLTNNDPHVFARVRANFDAIFGGESRTANRWTASEDFANIPAAFGAPYLYWTLGCTPRQLWQQAEEAGAIGEMVPVNHMANFLPDYEPTIEAATKAAVVAAMTYLQRKQ</sequence>
<gene>
    <name evidence="4" type="primary">yxeP1</name>
    <name evidence="4" type="ORF">CPPEL_04240</name>
</gene>
<keyword evidence="5" id="KW-1185">Reference proteome</keyword>
<evidence type="ECO:0000256" key="2">
    <source>
        <dbReference type="PIRSR" id="PIRSR005962-1"/>
    </source>
</evidence>
<dbReference type="Gene3D" id="3.30.70.360">
    <property type="match status" value="1"/>
</dbReference>
<keyword evidence="1 4" id="KW-0378">Hydrolase</keyword>
<protein>
    <submittedName>
        <fullName evidence="4">Putative hydrolase YxeP</fullName>
        <ecNumber evidence="4">3.-.-.-</ecNumber>
    </submittedName>
</protein>
<feature type="domain" description="Peptidase M20 dimerisation" evidence="3">
    <location>
        <begin position="190"/>
        <end position="282"/>
    </location>
</feature>
<proteinExistence type="predicted"/>
<dbReference type="EC" id="3.-.-.-" evidence="4"/>